<dbReference type="GeneID" id="100167341"/>
<evidence type="ECO:0000256" key="1">
    <source>
        <dbReference type="ARBA" id="ARBA00004138"/>
    </source>
</evidence>
<keyword evidence="4" id="KW-0969">Cilium</keyword>
<dbReference type="Pfam" id="PF23353">
    <property type="entry name" value="BBS2_hp"/>
    <property type="match status" value="1"/>
</dbReference>
<evidence type="ECO:0000256" key="5">
    <source>
        <dbReference type="ARBA" id="ARBA00023212"/>
    </source>
</evidence>
<dbReference type="PANTHER" id="PTHR32465:SF0">
    <property type="entry name" value="BARDET-BIEDL SYNDROME 2 PROTEIN"/>
    <property type="match status" value="1"/>
</dbReference>
<proteinExistence type="predicted"/>
<dbReference type="Pfam" id="PF14782">
    <property type="entry name" value="BBS2_GAE"/>
    <property type="match status" value="1"/>
</dbReference>
<dbReference type="InterPro" id="IPR055380">
    <property type="entry name" value="BBS2_hp_dom"/>
</dbReference>
<dbReference type="KEGG" id="api:100167341"/>
<keyword evidence="12" id="KW-1185">Reference proteome</keyword>
<comment type="subcellular location">
    <subcellularLocation>
        <location evidence="1">Cell projection</location>
        <location evidence="1">Cilium</location>
    </subcellularLocation>
    <subcellularLocation>
        <location evidence="2">Cytoplasm</location>
        <location evidence="2">Cytoskeleton</location>
    </subcellularLocation>
</comment>
<dbReference type="GO" id="GO:0043005">
    <property type="term" value="C:neuron projection"/>
    <property type="evidence" value="ECO:0007669"/>
    <property type="project" value="TreeGrafter"/>
</dbReference>
<dbReference type="AlphaFoldDB" id="A0A8R2NNS5"/>
<dbReference type="Proteomes" id="UP000007819">
    <property type="component" value="Chromosome A1"/>
</dbReference>
<organism evidence="11 12">
    <name type="scientific">Acyrthosiphon pisum</name>
    <name type="common">Pea aphid</name>
    <dbReference type="NCBI Taxonomy" id="7029"/>
    <lineage>
        <taxon>Eukaryota</taxon>
        <taxon>Metazoa</taxon>
        <taxon>Ecdysozoa</taxon>
        <taxon>Arthropoda</taxon>
        <taxon>Hexapoda</taxon>
        <taxon>Insecta</taxon>
        <taxon>Pterygota</taxon>
        <taxon>Neoptera</taxon>
        <taxon>Paraneoptera</taxon>
        <taxon>Hemiptera</taxon>
        <taxon>Sternorrhyncha</taxon>
        <taxon>Aphidomorpha</taxon>
        <taxon>Aphidoidea</taxon>
        <taxon>Aphididae</taxon>
        <taxon>Macrosiphini</taxon>
        <taxon>Acyrthosiphon</taxon>
    </lineage>
</organism>
<dbReference type="InterPro" id="IPR029429">
    <property type="entry name" value="BBS2_Mid"/>
</dbReference>
<dbReference type="SUPFAM" id="SSF50998">
    <property type="entry name" value="Quinoprotein alcohol dehydrogenase-like"/>
    <property type="match status" value="1"/>
</dbReference>
<protein>
    <recommendedName>
        <fullName evidence="13">Bardet-Biedl syndrome 2 protein homolog</fullName>
    </recommendedName>
</protein>
<evidence type="ECO:0000256" key="2">
    <source>
        <dbReference type="ARBA" id="ARBA00004245"/>
    </source>
</evidence>
<evidence type="ECO:0000259" key="9">
    <source>
        <dbReference type="Pfam" id="PF23350"/>
    </source>
</evidence>
<dbReference type="InterPro" id="IPR055379">
    <property type="entry name" value="BBS2_pf_dom"/>
</dbReference>
<dbReference type="GO" id="GO:0016020">
    <property type="term" value="C:membrane"/>
    <property type="evidence" value="ECO:0007669"/>
    <property type="project" value="TreeGrafter"/>
</dbReference>
<name>A0A8R2NNS5_ACYPI</name>
<dbReference type="InterPro" id="IPR011047">
    <property type="entry name" value="Quinoprotein_ADH-like_sf"/>
</dbReference>
<evidence type="ECO:0000256" key="6">
    <source>
        <dbReference type="ARBA" id="ARBA00023273"/>
    </source>
</evidence>
<dbReference type="OrthoDB" id="2120021at2759"/>
<dbReference type="EnsemblMetazoa" id="XM_029486284.1">
    <property type="protein sequence ID" value="XP_029342144.1"/>
    <property type="gene ID" value="LOC100167341"/>
</dbReference>
<evidence type="ECO:0000313" key="12">
    <source>
        <dbReference type="Proteomes" id="UP000007819"/>
    </source>
</evidence>
<dbReference type="RefSeq" id="XP_029342144.1">
    <property type="nucleotide sequence ID" value="XM_029486284.1"/>
</dbReference>
<feature type="domain" description="Ciliary BBSome complex subunit 2 middle region" evidence="8">
    <location>
        <begin position="102"/>
        <end position="209"/>
    </location>
</feature>
<reference evidence="12" key="1">
    <citation type="submission" date="2010-06" db="EMBL/GenBank/DDBJ databases">
        <authorList>
            <person name="Jiang H."/>
            <person name="Abraham K."/>
            <person name="Ali S."/>
            <person name="Alsbrooks S.L."/>
            <person name="Anim B.N."/>
            <person name="Anosike U.S."/>
            <person name="Attaway T."/>
            <person name="Bandaranaike D.P."/>
            <person name="Battles P.K."/>
            <person name="Bell S.N."/>
            <person name="Bell A.V."/>
            <person name="Beltran B."/>
            <person name="Bickham C."/>
            <person name="Bustamante Y."/>
            <person name="Caleb T."/>
            <person name="Canada A."/>
            <person name="Cardenas V."/>
            <person name="Carter K."/>
            <person name="Chacko J."/>
            <person name="Chandrabose M.N."/>
            <person name="Chavez D."/>
            <person name="Chavez A."/>
            <person name="Chen L."/>
            <person name="Chu H.-S."/>
            <person name="Claassen K.J."/>
            <person name="Cockrell R."/>
            <person name="Collins M."/>
            <person name="Cooper J.A."/>
            <person name="Cree A."/>
            <person name="Curry S.M."/>
            <person name="Da Y."/>
            <person name="Dao M.D."/>
            <person name="Das B."/>
            <person name="Davila M.-L."/>
            <person name="Davy-Carroll L."/>
            <person name="Denson S."/>
            <person name="Dinh H."/>
            <person name="Ebong V.E."/>
            <person name="Edwards J.R."/>
            <person name="Egan A."/>
            <person name="El-Daye J."/>
            <person name="Escobedo L."/>
            <person name="Fernandez S."/>
            <person name="Fernando P.R."/>
            <person name="Flagg N."/>
            <person name="Forbes L.D."/>
            <person name="Fowler R.G."/>
            <person name="Fu Q."/>
            <person name="Gabisi R.A."/>
            <person name="Ganer J."/>
            <person name="Garbino Pronczuk A."/>
            <person name="Garcia R.M."/>
            <person name="Garner T."/>
            <person name="Garrett T.E."/>
            <person name="Gonzalez D.A."/>
            <person name="Hamid H."/>
            <person name="Hawkins E.S."/>
            <person name="Hirani K."/>
            <person name="Hogues M.E."/>
            <person name="Hollins B."/>
            <person name="Hsiao C.-H."/>
            <person name="Jabil R."/>
            <person name="James M.L."/>
            <person name="Jhangiani S.N."/>
            <person name="Johnson B."/>
            <person name="Johnson Q."/>
            <person name="Joshi V."/>
            <person name="Kalu J.B."/>
            <person name="Kam C."/>
            <person name="Kashfia A."/>
            <person name="Keebler J."/>
            <person name="Kisamo H."/>
            <person name="Kovar C.L."/>
            <person name="Lago L.A."/>
            <person name="Lai C.-Y."/>
            <person name="Laidlaw J."/>
            <person name="Lara F."/>
            <person name="Le T.-K."/>
            <person name="Lee S.L."/>
            <person name="Legall F.H."/>
            <person name="Lemon S.J."/>
            <person name="Lewis L.R."/>
            <person name="Li B."/>
            <person name="Liu Y."/>
            <person name="Liu Y.-S."/>
            <person name="Lopez J."/>
            <person name="Lozado R.J."/>
            <person name="Lu J."/>
            <person name="Madu R.C."/>
            <person name="Maheshwari M."/>
            <person name="Maheshwari R."/>
            <person name="Malloy K."/>
            <person name="Martinez E."/>
            <person name="Mathew T."/>
            <person name="Mercado I.C."/>
            <person name="Mercado C."/>
            <person name="Meyer B."/>
            <person name="Montgomery K."/>
            <person name="Morgan M.B."/>
            <person name="Munidasa M."/>
            <person name="Nazareth L.V."/>
            <person name="Nelson J."/>
            <person name="Ng B.M."/>
            <person name="Nguyen N.B."/>
            <person name="Nguyen P.Q."/>
            <person name="Nguyen T."/>
            <person name="Obregon M."/>
            <person name="Okwuonu G.O."/>
            <person name="Onwere C.G."/>
            <person name="Orozco G."/>
            <person name="Parra A."/>
            <person name="Patel S."/>
            <person name="Patil S."/>
            <person name="Perez A."/>
            <person name="Perez Y."/>
            <person name="Pham C."/>
            <person name="Primus E.L."/>
            <person name="Pu L.-L."/>
            <person name="Puazo M."/>
            <person name="Qin X."/>
            <person name="Quiroz J.B."/>
            <person name="Reese J."/>
            <person name="Richards S."/>
            <person name="Rives C.M."/>
            <person name="Robberts R."/>
            <person name="Ruiz S.J."/>
            <person name="Ruiz M.J."/>
            <person name="Santibanez J."/>
            <person name="Schneider B.W."/>
            <person name="Sisson I."/>
            <person name="Smith M."/>
            <person name="Sodergren E."/>
            <person name="Song X.-Z."/>
            <person name="Song B.B."/>
            <person name="Summersgill H."/>
            <person name="Thelus R."/>
            <person name="Thornton R.D."/>
            <person name="Trejos Z.Y."/>
            <person name="Usmani K."/>
            <person name="Vattathil S."/>
            <person name="Villasana D."/>
            <person name="Walker D.L."/>
            <person name="Wang S."/>
            <person name="Wang K."/>
            <person name="White C.S."/>
            <person name="Williams A.C."/>
            <person name="Williamson J."/>
            <person name="Wilson K."/>
            <person name="Woghiren I.O."/>
            <person name="Woodworth J.R."/>
            <person name="Worley K.C."/>
            <person name="Wright R.A."/>
            <person name="Wu W."/>
            <person name="Young L."/>
            <person name="Zhang L."/>
            <person name="Zhang J."/>
            <person name="Zhu Y."/>
            <person name="Muzny D.M."/>
            <person name="Weinstock G."/>
            <person name="Gibbs R.A."/>
        </authorList>
    </citation>
    <scope>NUCLEOTIDE SEQUENCE [LARGE SCALE GENOMIC DNA]</scope>
    <source>
        <strain evidence="12">LSR1</strain>
    </source>
</reference>
<evidence type="ECO:0000256" key="4">
    <source>
        <dbReference type="ARBA" id="ARBA00023069"/>
    </source>
</evidence>
<accession>A0A8R2NNS5</accession>
<dbReference type="InterPro" id="IPR029333">
    <property type="entry name" value="BBS2_GAE_dom"/>
</dbReference>
<dbReference type="GO" id="GO:0036064">
    <property type="term" value="C:ciliary basal body"/>
    <property type="evidence" value="ECO:0007669"/>
    <property type="project" value="TreeGrafter"/>
</dbReference>
<evidence type="ECO:0000259" key="10">
    <source>
        <dbReference type="Pfam" id="PF23353"/>
    </source>
</evidence>
<sequence length="641" mass="71917">MWIPGHSNITGNEKAEEVAKLSHMSPKAITISDFSYTDVYHYTKHFNVIILQIPDGVAAIAIGKLNSMKDPAIIIGGNCSIQAFDFKGNEILWTVTGDNVRSIIVMDIDLDGSNELLVGSDDYEIREFKDDIIVNEISETSSICSLISFSIGRFAYALDNGTVGVYDKFRRVWRVKSKSSVNFLEKYDLDGDGKEELITGWSNGKVDARNSITGEVVFRDVLSNSIAGVVVGDYIRAGKCQMIVVSIAGEVRGYDSTSLRVESGVQTNIIHDLLQKRQILMSELNNYTKASNEGQGIPGDTRLITEISVSEETIEPCVLLTLSTNNSMILKAVTVFAEGIFEDETHVVHPDRECISSELKITLLPPKDILLDIHIRAFVGSSVDNDQFHVFELTRQLPKFSMYSLVSYPENEDIPKSFVKFRLVERVQRLDLWLSQNFIVPQKTPVKTNGQDFWKIAIKSLRDSSLTCVTFEKEVMLIYSGNINFTADIVQTLASYLNLDQIDSLAEFPKVLDDLWESIQSVKTLQQNAVKLNASIADSSALLKNLIVQAEDFRLLDDTSNMEKCLNDIFHIDKQMIQNHQVTCENHEQLLVTLKKINNIIQNASRLRVNNNRTDSITSYRQAVASENMTILKKLIETGNK</sequence>
<dbReference type="InterPro" id="IPR016616">
    <property type="entry name" value="Bardet-Biedl_syndrome_2_prot"/>
</dbReference>
<evidence type="ECO:0000259" key="8">
    <source>
        <dbReference type="Pfam" id="PF14783"/>
    </source>
</evidence>
<dbReference type="GO" id="GO:0034464">
    <property type="term" value="C:BBSome"/>
    <property type="evidence" value="ECO:0007669"/>
    <property type="project" value="InterPro"/>
</dbReference>
<evidence type="ECO:0008006" key="13">
    <source>
        <dbReference type="Google" id="ProtNLM"/>
    </source>
</evidence>
<evidence type="ECO:0000256" key="3">
    <source>
        <dbReference type="ARBA" id="ARBA00022490"/>
    </source>
</evidence>
<dbReference type="PANTHER" id="PTHR32465">
    <property type="entry name" value="BARDET-BIEDL SYNDROME 2 PROTEIN"/>
    <property type="match status" value="1"/>
</dbReference>
<evidence type="ECO:0000259" key="7">
    <source>
        <dbReference type="Pfam" id="PF14782"/>
    </source>
</evidence>
<keyword evidence="5" id="KW-0206">Cytoskeleton</keyword>
<feature type="domain" description="BBS2 platform" evidence="9">
    <location>
        <begin position="403"/>
        <end position="497"/>
    </location>
</feature>
<dbReference type="GO" id="GO:1905515">
    <property type="term" value="P:non-motile cilium assembly"/>
    <property type="evidence" value="ECO:0007669"/>
    <property type="project" value="InterPro"/>
</dbReference>
<keyword evidence="6" id="KW-0966">Cell projection</keyword>
<dbReference type="Pfam" id="PF14783">
    <property type="entry name" value="BBS2_Mid"/>
    <property type="match status" value="1"/>
</dbReference>
<feature type="domain" description="BBS2 hairpin" evidence="10">
    <location>
        <begin position="509"/>
        <end position="606"/>
    </location>
</feature>
<evidence type="ECO:0000313" key="11">
    <source>
        <dbReference type="EnsemblMetazoa" id="XP_029342144.1"/>
    </source>
</evidence>
<feature type="domain" description="BBS2 GAE" evidence="7">
    <location>
        <begin position="315"/>
        <end position="400"/>
    </location>
</feature>
<keyword evidence="3" id="KW-0963">Cytoplasm</keyword>
<dbReference type="Pfam" id="PF23350">
    <property type="entry name" value="BBS2_pf"/>
    <property type="match status" value="1"/>
</dbReference>
<dbReference type="GO" id="GO:0031514">
    <property type="term" value="C:motile cilium"/>
    <property type="evidence" value="ECO:0007669"/>
    <property type="project" value="TreeGrafter"/>
</dbReference>
<reference evidence="11" key="2">
    <citation type="submission" date="2022-06" db="UniProtKB">
        <authorList>
            <consortium name="EnsemblMetazoa"/>
        </authorList>
    </citation>
    <scope>IDENTIFICATION</scope>
</reference>